<name>A0A401TLF2_CHIPU</name>
<organism evidence="1 2">
    <name type="scientific">Chiloscyllium punctatum</name>
    <name type="common">Brownbanded bambooshark</name>
    <name type="synonym">Hemiscyllium punctatum</name>
    <dbReference type="NCBI Taxonomy" id="137246"/>
    <lineage>
        <taxon>Eukaryota</taxon>
        <taxon>Metazoa</taxon>
        <taxon>Chordata</taxon>
        <taxon>Craniata</taxon>
        <taxon>Vertebrata</taxon>
        <taxon>Chondrichthyes</taxon>
        <taxon>Elasmobranchii</taxon>
        <taxon>Galeomorphii</taxon>
        <taxon>Galeoidea</taxon>
        <taxon>Orectolobiformes</taxon>
        <taxon>Hemiscylliidae</taxon>
        <taxon>Chiloscyllium</taxon>
    </lineage>
</organism>
<dbReference type="STRING" id="137246.A0A401TLF2"/>
<evidence type="ECO:0000313" key="1">
    <source>
        <dbReference type="EMBL" id="GCC43443.1"/>
    </source>
</evidence>
<dbReference type="EMBL" id="BEZZ01104340">
    <property type="protein sequence ID" value="GCC43443.1"/>
    <property type="molecule type" value="Genomic_DNA"/>
</dbReference>
<dbReference type="OrthoDB" id="9950230at2759"/>
<keyword evidence="2" id="KW-1185">Reference proteome</keyword>
<comment type="caution">
    <text evidence="1">The sequence shown here is derived from an EMBL/GenBank/DDBJ whole genome shotgun (WGS) entry which is preliminary data.</text>
</comment>
<sequence length="63" mass="7244">MPLIPTIRIDNIGQPRGIPVEFKARNEIAAGWEALIPVIGVSKNAEWIYNIYYNQQRFINDTD</sequence>
<gene>
    <name evidence="1" type="ORF">chiPu_0027460</name>
</gene>
<protein>
    <submittedName>
        <fullName evidence="1">Uncharacterized protein</fullName>
    </submittedName>
</protein>
<feature type="non-terminal residue" evidence="1">
    <location>
        <position position="63"/>
    </location>
</feature>
<dbReference type="AlphaFoldDB" id="A0A401TLF2"/>
<accession>A0A401TLF2</accession>
<dbReference type="Proteomes" id="UP000287033">
    <property type="component" value="Unassembled WGS sequence"/>
</dbReference>
<proteinExistence type="predicted"/>
<reference evidence="1 2" key="1">
    <citation type="journal article" date="2018" name="Nat. Ecol. Evol.">
        <title>Shark genomes provide insights into elasmobranch evolution and the origin of vertebrates.</title>
        <authorList>
            <person name="Hara Y"/>
            <person name="Yamaguchi K"/>
            <person name="Onimaru K"/>
            <person name="Kadota M"/>
            <person name="Koyanagi M"/>
            <person name="Keeley SD"/>
            <person name="Tatsumi K"/>
            <person name="Tanaka K"/>
            <person name="Motone F"/>
            <person name="Kageyama Y"/>
            <person name="Nozu R"/>
            <person name="Adachi N"/>
            <person name="Nishimura O"/>
            <person name="Nakagawa R"/>
            <person name="Tanegashima C"/>
            <person name="Kiyatake I"/>
            <person name="Matsumoto R"/>
            <person name="Murakumo K"/>
            <person name="Nishida K"/>
            <person name="Terakita A"/>
            <person name="Kuratani S"/>
            <person name="Sato K"/>
            <person name="Hyodo S Kuraku.S."/>
        </authorList>
    </citation>
    <scope>NUCLEOTIDE SEQUENCE [LARGE SCALE GENOMIC DNA]</scope>
</reference>
<evidence type="ECO:0000313" key="2">
    <source>
        <dbReference type="Proteomes" id="UP000287033"/>
    </source>
</evidence>